<name>A0A7Y0HT44_9BIFI</name>
<evidence type="ECO:0000313" key="2">
    <source>
        <dbReference type="Proteomes" id="UP000532194"/>
    </source>
</evidence>
<comment type="caution">
    <text evidence="1">The sequence shown here is derived from an EMBL/GenBank/DDBJ whole genome shotgun (WGS) entry which is preliminary data.</text>
</comment>
<keyword evidence="2" id="KW-1185">Reference proteome</keyword>
<sequence length="49" mass="5123">MTAGVVLTLVMLALVPLKPVWRPKLCALLEQTGSRADTGECAPAEATTV</sequence>
<accession>A0A7Y0HT44</accession>
<gene>
    <name evidence="1" type="ORF">G1C95_0907</name>
</gene>
<dbReference type="Proteomes" id="UP000532194">
    <property type="component" value="Unassembled WGS sequence"/>
</dbReference>
<protein>
    <submittedName>
        <fullName evidence="1">Uncharacterized protein</fullName>
    </submittedName>
</protein>
<dbReference type="EMBL" id="JAAIII010000002">
    <property type="protein sequence ID" value="NMM93722.1"/>
    <property type="molecule type" value="Genomic_DNA"/>
</dbReference>
<reference evidence="1 2" key="1">
    <citation type="submission" date="2020-02" db="EMBL/GenBank/DDBJ databases">
        <title>Characterization of phylogenetic diversity of novel bifidobacterial species isolated in Czech ZOOs.</title>
        <authorList>
            <person name="Lugli G.A."/>
            <person name="Vera N.B."/>
            <person name="Ventura M."/>
        </authorList>
    </citation>
    <scope>NUCLEOTIDE SEQUENCE [LARGE SCALE GENOMIC DNA]</scope>
    <source>
        <strain evidence="1 2">DSM 109957</strain>
    </source>
</reference>
<dbReference type="AlphaFoldDB" id="A0A7Y0HT44"/>
<proteinExistence type="predicted"/>
<organism evidence="1 2">
    <name type="scientific">Bifidobacterium oedipodis</name>
    <dbReference type="NCBI Taxonomy" id="2675322"/>
    <lineage>
        <taxon>Bacteria</taxon>
        <taxon>Bacillati</taxon>
        <taxon>Actinomycetota</taxon>
        <taxon>Actinomycetes</taxon>
        <taxon>Bifidobacteriales</taxon>
        <taxon>Bifidobacteriaceae</taxon>
        <taxon>Bifidobacterium</taxon>
    </lineage>
</organism>
<evidence type="ECO:0000313" key="1">
    <source>
        <dbReference type="EMBL" id="NMM93722.1"/>
    </source>
</evidence>